<dbReference type="PROSITE" id="PS51184">
    <property type="entry name" value="JMJC"/>
    <property type="match status" value="1"/>
</dbReference>
<feature type="compositionally biased region" description="Polar residues" evidence="1">
    <location>
        <begin position="605"/>
        <end position="614"/>
    </location>
</feature>
<dbReference type="SMART" id="SM00558">
    <property type="entry name" value="JmjC"/>
    <property type="match status" value="1"/>
</dbReference>
<protein>
    <recommendedName>
        <fullName evidence="2">JmjC domain-containing protein</fullName>
    </recommendedName>
</protein>
<organism evidence="3 4">
    <name type="scientific">Arthrobotrys musiformis</name>
    <dbReference type="NCBI Taxonomy" id="47236"/>
    <lineage>
        <taxon>Eukaryota</taxon>
        <taxon>Fungi</taxon>
        <taxon>Dikarya</taxon>
        <taxon>Ascomycota</taxon>
        <taxon>Pezizomycotina</taxon>
        <taxon>Orbiliomycetes</taxon>
        <taxon>Orbiliales</taxon>
        <taxon>Orbiliaceae</taxon>
        <taxon>Arthrobotrys</taxon>
    </lineage>
</organism>
<dbReference type="SUPFAM" id="SSF51197">
    <property type="entry name" value="Clavaminate synthase-like"/>
    <property type="match status" value="1"/>
</dbReference>
<dbReference type="InterPro" id="IPR003347">
    <property type="entry name" value="JmjC_dom"/>
</dbReference>
<feature type="region of interest" description="Disordered" evidence="1">
    <location>
        <begin position="565"/>
        <end position="652"/>
    </location>
</feature>
<keyword evidence="4" id="KW-1185">Reference proteome</keyword>
<feature type="domain" description="JmjC" evidence="2">
    <location>
        <begin position="70"/>
        <end position="238"/>
    </location>
</feature>
<feature type="compositionally biased region" description="Acidic residues" evidence="1">
    <location>
        <begin position="594"/>
        <end position="604"/>
    </location>
</feature>
<proteinExistence type="predicted"/>
<dbReference type="Proteomes" id="UP001370758">
    <property type="component" value="Unassembled WGS sequence"/>
</dbReference>
<sequence length="652" mass="73723">MGQQQKPKPVVSVRHAIDPTLNIQNLIENTKNFRAVKRIDVSEQNITTEFLGQIYDEYGGRGIPVVLSGFHQKSHWPEKVYSLDWLKSHYGLEKKAQAENLMYYIGYEGTHTPAHVEMCATLGHNLMVAASEKSQEGGEGSGVWFIIPASRKDDAARYWSRVLGRNLSEEALSASITDLQKAPFEVYILEQKLGDLVLVPSLAPHQVWNRGTATIKIAWNRVTTDTLTKAISGGLEDMRNVYRHEVYKTKATVHHTLKTYASDLMKPGICHQLRQTIKNDFPKLFEIWVKILKDEVFSASLPGAKPRLITIPAEYNVRNPRIAITTSVWSVSSMERAASALVGTRGEFLADSDRGFKSLATTFQEVLRQRPCLSLEKIRTFRNKKGTRRNEGKWLKCTKCSSRLRGDWEAIACTKCGLVDRFRCIFKEYDLRPSDCLRKHQWICPRCPSFDHQPRAFIAPHNIGPYTDYRSREHLVLFSQGNTEQRILRRQSRSQCKNGDCVGRDFTGTSNVLFHGSTSEQTNNTSDRSVLLVHGGGAEVTERSQVDLAVGFSEEEYLDFLRELEDQGPGSESEDTTRFLSSVRDFGSNTTESDTIDGEDEDEPTANSPSLTTTKVKRPHEGDLALYSPLPKRRCPDDHHSTSEHFDIPLPM</sequence>
<accession>A0AAV9VTX0</accession>
<evidence type="ECO:0000256" key="1">
    <source>
        <dbReference type="SAM" id="MobiDB-lite"/>
    </source>
</evidence>
<gene>
    <name evidence="3" type="ORF">TWF481_002862</name>
</gene>
<evidence type="ECO:0000313" key="4">
    <source>
        <dbReference type="Proteomes" id="UP001370758"/>
    </source>
</evidence>
<evidence type="ECO:0000259" key="2">
    <source>
        <dbReference type="PROSITE" id="PS51184"/>
    </source>
</evidence>
<feature type="compositionally biased region" description="Basic and acidic residues" evidence="1">
    <location>
        <begin position="634"/>
        <end position="652"/>
    </location>
</feature>
<dbReference type="Gene3D" id="2.60.120.650">
    <property type="entry name" value="Cupin"/>
    <property type="match status" value="1"/>
</dbReference>
<dbReference type="EMBL" id="JAVHJL010000012">
    <property type="protein sequence ID" value="KAK6495816.1"/>
    <property type="molecule type" value="Genomic_DNA"/>
</dbReference>
<dbReference type="Pfam" id="PF02373">
    <property type="entry name" value="JmjC"/>
    <property type="match status" value="1"/>
</dbReference>
<comment type="caution">
    <text evidence="3">The sequence shown here is derived from an EMBL/GenBank/DDBJ whole genome shotgun (WGS) entry which is preliminary data.</text>
</comment>
<name>A0AAV9VTX0_9PEZI</name>
<dbReference type="AlphaFoldDB" id="A0AAV9VTX0"/>
<reference evidence="3 4" key="1">
    <citation type="submission" date="2023-08" db="EMBL/GenBank/DDBJ databases">
        <authorList>
            <person name="Palmer J.M."/>
        </authorList>
    </citation>
    <scope>NUCLEOTIDE SEQUENCE [LARGE SCALE GENOMIC DNA]</scope>
    <source>
        <strain evidence="3 4">TWF481</strain>
    </source>
</reference>
<evidence type="ECO:0000313" key="3">
    <source>
        <dbReference type="EMBL" id="KAK6495816.1"/>
    </source>
</evidence>